<evidence type="ECO:0000313" key="4">
    <source>
        <dbReference type="Proteomes" id="UP000507962"/>
    </source>
</evidence>
<name>A0A4U8YMW1_9BACT</name>
<accession>A0A4U8YMW1</accession>
<dbReference type="AlphaFoldDB" id="A0A4U8YMW1"/>
<dbReference type="Pfam" id="PF22879">
    <property type="entry name" value="AIPR_N"/>
    <property type="match status" value="1"/>
</dbReference>
<proteinExistence type="predicted"/>
<dbReference type="Pfam" id="PF10592">
    <property type="entry name" value="AIPR"/>
    <property type="match status" value="1"/>
</dbReference>
<dbReference type="Proteomes" id="UP000507962">
    <property type="component" value="Unassembled WGS sequence"/>
</dbReference>
<keyword evidence="4" id="KW-1185">Reference proteome</keyword>
<sequence length="695" mass="80018">MTEEEFYVDFTQDIVARSGTEENFKRSIYIEYMCSFLENEGYINGYDITEHKISIGRNSQAVDAWSFDDERSCLTLILADYRVSDTIESLTKTHIANEFKRLRNFFKAAINPSFSKTIEESNPVTELAWLIGKSKNETEKIHLILVSNAKISSQVEDLPNENACGYPTTYDVVDFERLYRIESSGKAREEMVLEFDQLEGGGLPSLPAYTGTEALKSYILIMSGKTLADLYDTHKDRLLEQNVRTFLQFRGKINKGIRNTIINEPHMFFSYNNGLSATAEAVETNHNGSRVLRIKNFQIVNGGQTTASIFTAHKKDKAALDKIYVQIKLSVIDPELIEEVVPKISEYSNTQNKVNAADFFSNHPFHLRMEEFSRRLWAPSQEGSLKQTHWFYERARGQFANQQARLTTQEKRKFLVQNPRRQMITKTDLAKFLLSFEEAPHEVSLGAQKAFSGTPRTTGLVGRVASKWDKNNGLDFNETWFKEAISKAIFFKEVDRLVYKSEWYSGYKANIVTYTLSKFANMVRKSGLEIDYCTVWEKQCLPYQIVNQFKIIAKKVNEILCFPPVGMTSNTSEWAKKEFCWSEVKKIDIELNDDVRPLLITKEAQIEKERSGKSNQAIEDTIHNQTYVIQKGTDYWKQFREWNRANKKLSPKELSILNIACSVPRKIPSEKQALILINAENRAQEEGFFYSGKKN</sequence>
<dbReference type="InterPro" id="IPR018891">
    <property type="entry name" value="AIPR_C"/>
</dbReference>
<evidence type="ECO:0000259" key="2">
    <source>
        <dbReference type="Pfam" id="PF22879"/>
    </source>
</evidence>
<gene>
    <name evidence="3" type="ORF">MSL71_5940</name>
</gene>
<evidence type="ECO:0000259" key="1">
    <source>
        <dbReference type="Pfam" id="PF10592"/>
    </source>
</evidence>
<dbReference type="RefSeq" id="WP_180137170.1">
    <property type="nucleotide sequence ID" value="NZ_CAADHO010000001.1"/>
</dbReference>
<dbReference type="EMBL" id="CAADHO010000001">
    <property type="protein sequence ID" value="VFQ42972.1"/>
    <property type="molecule type" value="Genomic_DNA"/>
</dbReference>
<dbReference type="InterPro" id="IPR055101">
    <property type="entry name" value="AIPR_N"/>
</dbReference>
<organism evidence="3 4">
    <name type="scientific">Desulfoluna butyratoxydans</name>
    <dbReference type="NCBI Taxonomy" id="231438"/>
    <lineage>
        <taxon>Bacteria</taxon>
        <taxon>Pseudomonadati</taxon>
        <taxon>Thermodesulfobacteriota</taxon>
        <taxon>Desulfobacteria</taxon>
        <taxon>Desulfobacterales</taxon>
        <taxon>Desulfolunaceae</taxon>
        <taxon>Desulfoluna</taxon>
    </lineage>
</organism>
<feature type="domain" description="Abortive infection phage resistance protein N-terminal" evidence="2">
    <location>
        <begin position="30"/>
        <end position="180"/>
    </location>
</feature>
<protein>
    <submittedName>
        <fullName evidence="3">Abortive bacteriophage infection resistance</fullName>
    </submittedName>
</protein>
<feature type="domain" description="Abortive phage infection protein C-terminal" evidence="1">
    <location>
        <begin position="239"/>
        <end position="560"/>
    </location>
</feature>
<reference evidence="3 4" key="1">
    <citation type="submission" date="2019-03" db="EMBL/GenBank/DDBJ databases">
        <authorList>
            <person name="Nijsse B."/>
        </authorList>
    </citation>
    <scope>NUCLEOTIDE SEQUENCE [LARGE SCALE GENOMIC DNA]</scope>
    <source>
        <strain evidence="3">Desulfoluna butyratoxydans MSL71</strain>
    </source>
</reference>
<evidence type="ECO:0000313" key="3">
    <source>
        <dbReference type="EMBL" id="VFQ42972.1"/>
    </source>
</evidence>